<sequence>MDNIKQSSCDKTLSNNKLISAESCSDDDEGKEIAMETVEALLQAAVTEQADDNYSESDSRSTPTKADKSSSDSGVCINMEEQSTTNADVNPDIEDMNSVDVSSSDNPNMSPNHSGNNIVLSSTFNDESLTKVNNDPSEGQTVSNDIEVENHCGNGKVNELPVWPRRTRRGARNYRHSTQEDGQDVEEGAEDEEVVVNATEEEQMPLLSETTSQSTNAEAVNNIDTSMPSEAENSPAISDGVNIRHVSTSPVFSDDYDDIHDDDDDDDDDDSDDYISEGSSDEDENANVYMGFEQAVEREHNQQDNNSTANRWRRSLGLS</sequence>
<feature type="compositionally biased region" description="Acidic residues" evidence="1">
    <location>
        <begin position="254"/>
        <end position="285"/>
    </location>
</feature>
<proteinExistence type="predicted"/>
<reference evidence="2" key="1">
    <citation type="submission" date="2014-11" db="EMBL/GenBank/DDBJ databases">
        <authorList>
            <person name="Geib S."/>
        </authorList>
    </citation>
    <scope>NUCLEOTIDE SEQUENCE</scope>
</reference>
<dbReference type="AlphaFoldDB" id="A0A0A1X3T1"/>
<evidence type="ECO:0000256" key="1">
    <source>
        <dbReference type="SAM" id="MobiDB-lite"/>
    </source>
</evidence>
<accession>A0A0A1X3T1</accession>
<gene>
    <name evidence="2" type="ORF">g.6917</name>
</gene>
<feature type="region of interest" description="Disordered" evidence="1">
    <location>
        <begin position="1"/>
        <end position="32"/>
    </location>
</feature>
<feature type="compositionally biased region" description="Low complexity" evidence="1">
    <location>
        <begin position="98"/>
        <end position="112"/>
    </location>
</feature>
<reference evidence="2" key="2">
    <citation type="journal article" date="2015" name="Gigascience">
        <title>Reconstructing a comprehensive transcriptome assembly of a white-pupal translocated strain of the pest fruit fly Bactrocera cucurbitae.</title>
        <authorList>
            <person name="Sim S.B."/>
            <person name="Calla B."/>
            <person name="Hall B."/>
            <person name="DeRego T."/>
            <person name="Geib S.M."/>
        </authorList>
    </citation>
    <scope>NUCLEOTIDE SEQUENCE</scope>
</reference>
<dbReference type="EMBL" id="GBXI01008887">
    <property type="protein sequence ID" value="JAD05405.1"/>
    <property type="molecule type" value="Transcribed_RNA"/>
</dbReference>
<feature type="compositionally biased region" description="Polar residues" evidence="1">
    <location>
        <begin position="208"/>
        <end position="236"/>
    </location>
</feature>
<feature type="compositionally biased region" description="Polar residues" evidence="1">
    <location>
        <begin position="1"/>
        <end position="18"/>
    </location>
</feature>
<protein>
    <submittedName>
        <fullName evidence="2">Uncharacterized protein</fullName>
    </submittedName>
</protein>
<evidence type="ECO:0000313" key="2">
    <source>
        <dbReference type="EMBL" id="JAD05405.1"/>
    </source>
</evidence>
<feature type="region of interest" description="Disordered" evidence="1">
    <location>
        <begin position="44"/>
        <end position="118"/>
    </location>
</feature>
<organism evidence="2">
    <name type="scientific">Zeugodacus cucurbitae</name>
    <name type="common">Melon fruit fly</name>
    <name type="synonym">Bactrocera cucurbitae</name>
    <dbReference type="NCBI Taxonomy" id="28588"/>
    <lineage>
        <taxon>Eukaryota</taxon>
        <taxon>Metazoa</taxon>
        <taxon>Ecdysozoa</taxon>
        <taxon>Arthropoda</taxon>
        <taxon>Hexapoda</taxon>
        <taxon>Insecta</taxon>
        <taxon>Pterygota</taxon>
        <taxon>Neoptera</taxon>
        <taxon>Endopterygota</taxon>
        <taxon>Diptera</taxon>
        <taxon>Brachycera</taxon>
        <taxon>Muscomorpha</taxon>
        <taxon>Tephritoidea</taxon>
        <taxon>Tephritidae</taxon>
        <taxon>Zeugodacus</taxon>
        <taxon>Zeugodacus</taxon>
    </lineage>
</organism>
<name>A0A0A1X3T1_ZEUCU</name>
<feature type="region of interest" description="Disordered" evidence="1">
    <location>
        <begin position="200"/>
        <end position="319"/>
    </location>
</feature>